<dbReference type="InterPro" id="IPR033462">
    <property type="entry name" value="Cache_3-Cache_2"/>
</dbReference>
<dbReference type="InterPro" id="IPR029151">
    <property type="entry name" value="Sensor-like_sf"/>
</dbReference>
<gene>
    <name evidence="14" type="primary">mcpS1</name>
    <name evidence="14" type="ORF">CCOS865_00260</name>
</gene>
<evidence type="ECO:0000256" key="11">
    <source>
        <dbReference type="SAM" id="Phobius"/>
    </source>
</evidence>
<evidence type="ECO:0000256" key="7">
    <source>
        <dbReference type="ARBA" id="ARBA00023224"/>
    </source>
</evidence>
<dbReference type="CDD" id="cd18774">
    <property type="entry name" value="PDC2_HK_sensor"/>
    <property type="match status" value="1"/>
</dbReference>
<dbReference type="SMART" id="SM00283">
    <property type="entry name" value="MA"/>
    <property type="match status" value="1"/>
</dbReference>
<dbReference type="PANTHER" id="PTHR32089:SF112">
    <property type="entry name" value="LYSOZYME-LIKE PROTEIN-RELATED"/>
    <property type="match status" value="1"/>
</dbReference>
<dbReference type="AlphaFoldDB" id="A0A383RLT0"/>
<dbReference type="FunFam" id="1.10.287.950:FF:000001">
    <property type="entry name" value="Methyl-accepting chemotaxis sensory transducer"/>
    <property type="match status" value="1"/>
</dbReference>
<evidence type="ECO:0000259" key="13">
    <source>
        <dbReference type="PROSITE" id="PS50885"/>
    </source>
</evidence>
<dbReference type="Pfam" id="PF00015">
    <property type="entry name" value="MCPsignal"/>
    <property type="match status" value="1"/>
</dbReference>
<dbReference type="SUPFAM" id="SSF58104">
    <property type="entry name" value="Methyl-accepting chemotaxis protein (MCP) signaling domain"/>
    <property type="match status" value="1"/>
</dbReference>
<name>A0A383RLT0_9PSED</name>
<keyword evidence="4 11" id="KW-0812">Transmembrane</keyword>
<feature type="coiled-coil region" evidence="10">
    <location>
        <begin position="633"/>
        <end position="660"/>
    </location>
</feature>
<sequence length="661" mass="70603">MSQPRARIASQLGIALAIVLALVITGSTLFALRSLDNANLATRQEHLASEARLLADQLDTFHGSLKDNTQRLSGLFERRFASGLTLRPGETATVAGQPTPALYLGEHLLNNDFRQVDEFQQMTAGVATLFVRSGDDFIRISTSLTKQDGSRAIGTQLDRQHPAYAKLMAGQTYVGRATLFERNYMTRYVPVRDASGQVIAVLFVGFDYTDAQNAQFANLKRFRIGHTGSLALLDEQGKWLVPPAAVRDADASAQAAKDLALQPGTGGFWASADQQLFSVAMPFAEGPWTVVASMPEAEIRDVTWNVGLRLAIGSLLAMLLAVAATLFLLRRKLRPLGDLVRQAEALGAGDLSARLVVSSQDEIGQLARSFNQMGDALSTMVEHIRSASEQVSGRARSLAGLSSGACEGMDQQSGEITSMAGAVEEFSATSMNIADNMAGTERMARDNAQHTRIGRTAMDEASASLRQIADALGGTAEVMDTLGARSQEIGGIVGVITAIAEQTNLLALNAAIEAARAGEQGRGFAVVADEVRGLAARTRSATDEISGMIGSIQQQTGHAISTLEQGNRLMQEGLERNVKVADALARIDEQSRTAGEQFAAISTATQEQSSTATVLSRNLQSIAQANSEQRDVANELATTARELEGLAAQLRQEVDRFRVNG</sequence>
<protein>
    <submittedName>
        <fullName evidence="14">Methyl-accepting chemotaxis protein McpS</fullName>
    </submittedName>
</protein>
<accession>A0A383RLT0</accession>
<keyword evidence="6 11" id="KW-0472">Membrane</keyword>
<dbReference type="Pfam" id="PF00672">
    <property type="entry name" value="HAMP"/>
    <property type="match status" value="1"/>
</dbReference>
<feature type="transmembrane region" description="Helical" evidence="11">
    <location>
        <begin position="310"/>
        <end position="329"/>
    </location>
</feature>
<dbReference type="Gene3D" id="6.10.340.10">
    <property type="match status" value="1"/>
</dbReference>
<dbReference type="SMART" id="SM00304">
    <property type="entry name" value="HAMP"/>
    <property type="match status" value="1"/>
</dbReference>
<evidence type="ECO:0000313" key="15">
    <source>
        <dbReference type="Proteomes" id="UP000263595"/>
    </source>
</evidence>
<keyword evidence="5 11" id="KW-1133">Transmembrane helix</keyword>
<feature type="domain" description="Methyl-accepting transducer" evidence="12">
    <location>
        <begin position="387"/>
        <end position="623"/>
    </location>
</feature>
<dbReference type="SUPFAM" id="SSF103190">
    <property type="entry name" value="Sensory domain-like"/>
    <property type="match status" value="1"/>
</dbReference>
<evidence type="ECO:0000256" key="3">
    <source>
        <dbReference type="ARBA" id="ARBA00022481"/>
    </source>
</evidence>
<evidence type="ECO:0000256" key="6">
    <source>
        <dbReference type="ARBA" id="ARBA00023136"/>
    </source>
</evidence>
<proteinExistence type="inferred from homology"/>
<dbReference type="InterPro" id="IPR004089">
    <property type="entry name" value="MCPsignal_dom"/>
</dbReference>
<dbReference type="EMBL" id="UNOZ01000002">
    <property type="protein sequence ID" value="SYX88039.1"/>
    <property type="molecule type" value="Genomic_DNA"/>
</dbReference>
<dbReference type="GO" id="GO:0005886">
    <property type="term" value="C:plasma membrane"/>
    <property type="evidence" value="ECO:0007669"/>
    <property type="project" value="UniProtKB-SubCell"/>
</dbReference>
<keyword evidence="15" id="KW-1185">Reference proteome</keyword>
<dbReference type="InterPro" id="IPR003660">
    <property type="entry name" value="HAMP_dom"/>
</dbReference>
<keyword evidence="2" id="KW-1003">Cell membrane</keyword>
<dbReference type="PROSITE" id="PS50111">
    <property type="entry name" value="CHEMOTAXIS_TRANSDUC_2"/>
    <property type="match status" value="1"/>
</dbReference>
<evidence type="ECO:0000313" key="14">
    <source>
        <dbReference type="EMBL" id="SYX88039.1"/>
    </source>
</evidence>
<comment type="subcellular location">
    <subcellularLocation>
        <location evidence="1">Cell membrane</location>
        <topology evidence="1">Multi-pass membrane protein</topology>
    </subcellularLocation>
</comment>
<organism evidence="14 15">
    <name type="scientific">Pseudomonas reidholzensis</name>
    <dbReference type="NCBI Taxonomy" id="1785162"/>
    <lineage>
        <taxon>Bacteria</taxon>
        <taxon>Pseudomonadati</taxon>
        <taxon>Pseudomonadota</taxon>
        <taxon>Gammaproteobacteria</taxon>
        <taxon>Pseudomonadales</taxon>
        <taxon>Pseudomonadaceae</taxon>
        <taxon>Pseudomonas</taxon>
    </lineage>
</organism>
<reference evidence="15" key="1">
    <citation type="submission" date="2018-08" db="EMBL/GenBank/DDBJ databases">
        <authorList>
            <person name="Blom J."/>
        </authorList>
    </citation>
    <scope>NUCLEOTIDE SEQUENCE [LARGE SCALE GENOMIC DNA]</scope>
    <source>
        <strain evidence="15">CCOS 865</strain>
    </source>
</reference>
<dbReference type="GO" id="GO:0006935">
    <property type="term" value="P:chemotaxis"/>
    <property type="evidence" value="ECO:0007669"/>
    <property type="project" value="UniProtKB-ARBA"/>
</dbReference>
<evidence type="ECO:0000256" key="5">
    <source>
        <dbReference type="ARBA" id="ARBA00022989"/>
    </source>
</evidence>
<evidence type="ECO:0000259" key="12">
    <source>
        <dbReference type="PROSITE" id="PS50111"/>
    </source>
</evidence>
<feature type="domain" description="HAMP" evidence="13">
    <location>
        <begin position="330"/>
        <end position="382"/>
    </location>
</feature>
<dbReference type="Proteomes" id="UP000263595">
    <property type="component" value="Unassembled WGS sequence"/>
</dbReference>
<dbReference type="CDD" id="cd11386">
    <property type="entry name" value="MCP_signal"/>
    <property type="match status" value="1"/>
</dbReference>
<dbReference type="Gene3D" id="1.10.287.950">
    <property type="entry name" value="Methyl-accepting chemotaxis protein"/>
    <property type="match status" value="1"/>
</dbReference>
<dbReference type="PANTHER" id="PTHR32089">
    <property type="entry name" value="METHYL-ACCEPTING CHEMOTAXIS PROTEIN MCPB"/>
    <property type="match status" value="1"/>
</dbReference>
<dbReference type="Pfam" id="PF17201">
    <property type="entry name" value="Cache_3-Cache_2"/>
    <property type="match status" value="1"/>
</dbReference>
<dbReference type="CDD" id="cd06225">
    <property type="entry name" value="HAMP"/>
    <property type="match status" value="1"/>
</dbReference>
<keyword evidence="3" id="KW-0488">Methylation</keyword>
<evidence type="ECO:0000256" key="9">
    <source>
        <dbReference type="PROSITE-ProRule" id="PRU00284"/>
    </source>
</evidence>
<evidence type="ECO:0000256" key="4">
    <source>
        <dbReference type="ARBA" id="ARBA00022692"/>
    </source>
</evidence>
<evidence type="ECO:0000256" key="1">
    <source>
        <dbReference type="ARBA" id="ARBA00004651"/>
    </source>
</evidence>
<evidence type="ECO:0000256" key="8">
    <source>
        <dbReference type="ARBA" id="ARBA00029447"/>
    </source>
</evidence>
<keyword evidence="7 9" id="KW-0807">Transducer</keyword>
<evidence type="ECO:0000256" key="2">
    <source>
        <dbReference type="ARBA" id="ARBA00022475"/>
    </source>
</evidence>
<keyword evidence="10" id="KW-0175">Coiled coil</keyword>
<dbReference type="OrthoDB" id="9763018at2"/>
<feature type="transmembrane region" description="Helical" evidence="11">
    <location>
        <begin position="12"/>
        <end position="32"/>
    </location>
</feature>
<dbReference type="GO" id="GO:0007165">
    <property type="term" value="P:signal transduction"/>
    <property type="evidence" value="ECO:0007669"/>
    <property type="project" value="UniProtKB-KW"/>
</dbReference>
<comment type="similarity">
    <text evidence="8">Belongs to the methyl-accepting chemotaxis (MCP) protein family.</text>
</comment>
<dbReference type="PROSITE" id="PS50885">
    <property type="entry name" value="HAMP"/>
    <property type="match status" value="1"/>
</dbReference>
<evidence type="ECO:0000256" key="10">
    <source>
        <dbReference type="SAM" id="Coils"/>
    </source>
</evidence>